<organism evidence="1 2">
    <name type="scientific">Araneus ventricosus</name>
    <name type="common">Orbweaver spider</name>
    <name type="synonym">Epeira ventricosa</name>
    <dbReference type="NCBI Taxonomy" id="182803"/>
    <lineage>
        <taxon>Eukaryota</taxon>
        <taxon>Metazoa</taxon>
        <taxon>Ecdysozoa</taxon>
        <taxon>Arthropoda</taxon>
        <taxon>Chelicerata</taxon>
        <taxon>Arachnida</taxon>
        <taxon>Araneae</taxon>
        <taxon>Araneomorphae</taxon>
        <taxon>Entelegynae</taxon>
        <taxon>Araneoidea</taxon>
        <taxon>Araneidae</taxon>
        <taxon>Araneus</taxon>
    </lineage>
</organism>
<name>A0A4Y2EGB8_ARAVE</name>
<comment type="caution">
    <text evidence="1">The sequence shown here is derived from an EMBL/GenBank/DDBJ whole genome shotgun (WGS) entry which is preliminary data.</text>
</comment>
<sequence length="108" mass="11901">MDSEQLKKKYKWAPIIGVGCLSRGISEKLAHVRIFLGGKVGKIPSDNQTTTSNSLLSGTFTAVPLCGFWNMGRKNLSSMGETDENSYVRIFLGGKFHQATIPQRVIHC</sequence>
<dbReference type="Proteomes" id="UP000499080">
    <property type="component" value="Unassembled WGS sequence"/>
</dbReference>
<evidence type="ECO:0000313" key="2">
    <source>
        <dbReference type="Proteomes" id="UP000499080"/>
    </source>
</evidence>
<keyword evidence="2" id="KW-1185">Reference proteome</keyword>
<accession>A0A4Y2EGB8</accession>
<proteinExistence type="predicted"/>
<gene>
    <name evidence="1" type="ORF">AVEN_222376_1</name>
</gene>
<protein>
    <submittedName>
        <fullName evidence="1">Uncharacterized protein</fullName>
    </submittedName>
</protein>
<dbReference type="AlphaFoldDB" id="A0A4Y2EGB8"/>
<evidence type="ECO:0000313" key="1">
    <source>
        <dbReference type="EMBL" id="GBM27299.1"/>
    </source>
</evidence>
<reference evidence="1 2" key="1">
    <citation type="journal article" date="2019" name="Sci. Rep.">
        <title>Orb-weaving spider Araneus ventricosus genome elucidates the spidroin gene catalogue.</title>
        <authorList>
            <person name="Kono N."/>
            <person name="Nakamura H."/>
            <person name="Ohtoshi R."/>
            <person name="Moran D.A.P."/>
            <person name="Shinohara A."/>
            <person name="Yoshida Y."/>
            <person name="Fujiwara M."/>
            <person name="Mori M."/>
            <person name="Tomita M."/>
            <person name="Arakawa K."/>
        </authorList>
    </citation>
    <scope>NUCLEOTIDE SEQUENCE [LARGE SCALE GENOMIC DNA]</scope>
</reference>
<dbReference type="EMBL" id="BGPR01000581">
    <property type="protein sequence ID" value="GBM27299.1"/>
    <property type="molecule type" value="Genomic_DNA"/>
</dbReference>